<keyword evidence="10" id="KW-1185">Reference proteome</keyword>
<proteinExistence type="inferred from homology"/>
<reference evidence="9 10" key="1">
    <citation type="journal article" date="2016" name="Nat. Commun.">
        <title>Extremotolerant tardigrade genome and improved radiotolerance of human cultured cells by tardigrade-unique protein.</title>
        <authorList>
            <person name="Hashimoto T."/>
            <person name="Horikawa D.D."/>
            <person name="Saito Y."/>
            <person name="Kuwahara H."/>
            <person name="Kozuka-Hata H."/>
            <person name="Shin-I T."/>
            <person name="Minakuchi Y."/>
            <person name="Ohishi K."/>
            <person name="Motoyama A."/>
            <person name="Aizu T."/>
            <person name="Enomoto A."/>
            <person name="Kondo K."/>
            <person name="Tanaka S."/>
            <person name="Hara Y."/>
            <person name="Koshikawa S."/>
            <person name="Sagara H."/>
            <person name="Miura T."/>
            <person name="Yokobori S."/>
            <person name="Miyagawa K."/>
            <person name="Suzuki Y."/>
            <person name="Kubo T."/>
            <person name="Oyama M."/>
            <person name="Kohara Y."/>
            <person name="Fujiyama A."/>
            <person name="Arakawa K."/>
            <person name="Katayama T."/>
            <person name="Toyoda A."/>
            <person name="Kunieda T."/>
        </authorList>
    </citation>
    <scope>NUCLEOTIDE SEQUENCE [LARGE SCALE GENOMIC DNA]</scope>
    <source>
        <strain evidence="9 10">YOKOZUNA-1</strain>
    </source>
</reference>
<keyword evidence="4 8" id="KW-0325">Glycoprotein</keyword>
<evidence type="ECO:0000256" key="7">
    <source>
        <dbReference type="PROSITE-ProRule" id="PRU01355"/>
    </source>
</evidence>
<dbReference type="GO" id="GO:0005886">
    <property type="term" value="C:plasma membrane"/>
    <property type="evidence" value="ECO:0007669"/>
    <property type="project" value="TreeGrafter"/>
</dbReference>
<evidence type="ECO:0000256" key="3">
    <source>
        <dbReference type="ARBA" id="ARBA00023157"/>
    </source>
</evidence>
<dbReference type="PANTHER" id="PTHR10514">
    <property type="entry name" value="ANGIOTENSIN-CONVERTING ENZYME"/>
    <property type="match status" value="1"/>
</dbReference>
<dbReference type="GO" id="GO:0046872">
    <property type="term" value="F:metal ion binding"/>
    <property type="evidence" value="ECO:0007669"/>
    <property type="project" value="UniProtKB-KW"/>
</dbReference>
<evidence type="ECO:0000313" key="10">
    <source>
        <dbReference type="Proteomes" id="UP000186922"/>
    </source>
</evidence>
<dbReference type="GO" id="GO:0006508">
    <property type="term" value="P:proteolysis"/>
    <property type="evidence" value="ECO:0007669"/>
    <property type="project" value="UniProtKB-KW"/>
</dbReference>
<keyword evidence="8" id="KW-0862">Zinc</keyword>
<protein>
    <recommendedName>
        <fullName evidence="8">Angiotensin-converting enzyme</fullName>
        <ecNumber evidence="8">3.4.-.-</ecNumber>
    </recommendedName>
</protein>
<feature type="disulfide bond" evidence="6">
    <location>
        <begin position="130"/>
        <end position="142"/>
    </location>
</feature>
<dbReference type="EC" id="3.4.-.-" evidence="8"/>
<evidence type="ECO:0000256" key="6">
    <source>
        <dbReference type="PIRSR" id="PIRSR601548-4"/>
    </source>
</evidence>
<comment type="caution">
    <text evidence="7">Lacks conserved residue(s) required for the propagation of feature annotation.</text>
</comment>
<dbReference type="GO" id="GO:0004180">
    <property type="term" value="F:carboxypeptidase activity"/>
    <property type="evidence" value="ECO:0007669"/>
    <property type="project" value="UniProtKB-KW"/>
</dbReference>
<evidence type="ECO:0000256" key="5">
    <source>
        <dbReference type="PIRSR" id="PIRSR601548-2"/>
    </source>
</evidence>
<dbReference type="STRING" id="947166.A0A1D1V0T7"/>
<dbReference type="SUPFAM" id="SSF55486">
    <property type="entry name" value="Metalloproteases ('zincins'), catalytic domain"/>
    <property type="match status" value="1"/>
</dbReference>
<dbReference type="PRINTS" id="PR00791">
    <property type="entry name" value="PEPDIPTASEA"/>
</dbReference>
<name>A0A1D1V0T7_RAMVA</name>
<dbReference type="Pfam" id="PF01401">
    <property type="entry name" value="Peptidase_M2"/>
    <property type="match status" value="1"/>
</dbReference>
<evidence type="ECO:0000313" key="9">
    <source>
        <dbReference type="EMBL" id="GAU93187.1"/>
    </source>
</evidence>
<dbReference type="MEROPS" id="M02.004"/>
<organism evidence="9 10">
    <name type="scientific">Ramazzottius varieornatus</name>
    <name type="common">Water bear</name>
    <name type="synonym">Tardigrade</name>
    <dbReference type="NCBI Taxonomy" id="947166"/>
    <lineage>
        <taxon>Eukaryota</taxon>
        <taxon>Metazoa</taxon>
        <taxon>Ecdysozoa</taxon>
        <taxon>Tardigrada</taxon>
        <taxon>Eutardigrada</taxon>
        <taxon>Parachela</taxon>
        <taxon>Hypsibioidea</taxon>
        <taxon>Ramazzottiidae</taxon>
        <taxon>Ramazzottius</taxon>
    </lineage>
</organism>
<dbReference type="EMBL" id="BDGG01000002">
    <property type="protein sequence ID" value="GAU93187.1"/>
    <property type="molecule type" value="Genomic_DNA"/>
</dbReference>
<gene>
    <name evidence="9" type="primary">RvY_05165-1</name>
    <name evidence="9" type="synonym">RvY_05165.1</name>
    <name evidence="9" type="ORF">RvY_05165</name>
</gene>
<keyword evidence="8" id="KW-0121">Carboxypeptidase</keyword>
<keyword evidence="8" id="KW-0378">Hydrolase</keyword>
<comment type="cofactor">
    <cofactor evidence="8">
        <name>Zn(2+)</name>
        <dbReference type="ChEBI" id="CHEBI:29105"/>
    </cofactor>
    <text evidence="8">Binds 1 zinc ion per subunit.</text>
</comment>
<dbReference type="GO" id="GO:0008237">
    <property type="term" value="F:metallopeptidase activity"/>
    <property type="evidence" value="ECO:0007669"/>
    <property type="project" value="UniProtKB-KW"/>
</dbReference>
<dbReference type="PROSITE" id="PS52011">
    <property type="entry name" value="PEPTIDASE_M2"/>
    <property type="match status" value="1"/>
</dbReference>
<keyword evidence="2" id="KW-0732">Signal</keyword>
<keyword evidence="8" id="KW-0645">Protease</keyword>
<dbReference type="Proteomes" id="UP000186922">
    <property type="component" value="Unassembled WGS sequence"/>
</dbReference>
<dbReference type="PANTHER" id="PTHR10514:SF45">
    <property type="entry name" value="ANGIOTENSIN-CONVERTING ENZYME"/>
    <property type="match status" value="1"/>
</dbReference>
<evidence type="ECO:0000256" key="4">
    <source>
        <dbReference type="ARBA" id="ARBA00023180"/>
    </source>
</evidence>
<dbReference type="GO" id="GO:0008241">
    <property type="term" value="F:peptidyl-dipeptidase activity"/>
    <property type="evidence" value="ECO:0007669"/>
    <property type="project" value="InterPro"/>
</dbReference>
<keyword evidence="8" id="KW-0482">Metalloprotease</keyword>
<dbReference type="Gene3D" id="1.10.1370.30">
    <property type="match status" value="1"/>
</dbReference>
<dbReference type="OrthoDB" id="10029630at2759"/>
<dbReference type="InterPro" id="IPR001548">
    <property type="entry name" value="Peptidase_M2"/>
</dbReference>
<dbReference type="AlphaFoldDB" id="A0A1D1V0T7"/>
<comment type="caution">
    <text evidence="9">The sequence shown here is derived from an EMBL/GenBank/DDBJ whole genome shotgun (WGS) entry which is preliminary data.</text>
</comment>
<evidence type="ECO:0000256" key="1">
    <source>
        <dbReference type="ARBA" id="ARBA00008139"/>
    </source>
</evidence>
<sequence length="235" mass="26029">MGSAITLSVQTPDHLRKLKLSSIPTNFNNVDMFKDINFLYSMALQEVAHLPFVYLVDKYRYDVFAGKIKTDELNSKWWSSVLKNQGLCAPVARTEEDFDAGSKYHVPADVPYMRYFVAGILQFQIHKALCERSGHVGPLYACNIDGSKQAGKLLQEVMSLGSSVPWQVVLEKLTGSPKMDASALLEYFEPLTDWLENYNSDGNSVGWDSLAASEAICPQDSSSSSGSPPELTSFP</sequence>
<accession>A0A1D1V0T7</accession>
<evidence type="ECO:0000256" key="2">
    <source>
        <dbReference type="ARBA" id="ARBA00022729"/>
    </source>
</evidence>
<keyword evidence="3 6" id="KW-1015">Disulfide bond</keyword>
<keyword evidence="8" id="KW-0479">Metal-binding</keyword>
<comment type="similarity">
    <text evidence="1 7 8">Belongs to the peptidase M2 family.</text>
</comment>
<feature type="binding site" evidence="5">
    <location>
        <position position="114"/>
    </location>
    <ligand>
        <name>chloride</name>
        <dbReference type="ChEBI" id="CHEBI:17996"/>
        <label>1</label>
    </ligand>
</feature>
<evidence type="ECO:0000256" key="8">
    <source>
        <dbReference type="RuleBase" id="RU361144"/>
    </source>
</evidence>